<gene>
    <name evidence="3" type="ORF">NP233_g12662</name>
</gene>
<dbReference type="Proteomes" id="UP001213000">
    <property type="component" value="Unassembled WGS sequence"/>
</dbReference>
<dbReference type="AlphaFoldDB" id="A0AAD5VEK8"/>
<accession>A0AAD5VEK8</accession>
<name>A0AAD5VEK8_9AGAR</name>
<dbReference type="SUPFAM" id="SSF52540">
    <property type="entry name" value="P-loop containing nucleoside triphosphate hydrolases"/>
    <property type="match status" value="1"/>
</dbReference>
<protein>
    <recommendedName>
        <fullName evidence="2">Nephrocystin 3-like N-terminal domain-containing protein</fullName>
    </recommendedName>
</protein>
<reference evidence="3" key="1">
    <citation type="submission" date="2022-07" db="EMBL/GenBank/DDBJ databases">
        <title>Genome Sequence of Leucocoprinus birnbaumii.</title>
        <authorList>
            <person name="Buettner E."/>
        </authorList>
    </citation>
    <scope>NUCLEOTIDE SEQUENCE</scope>
    <source>
        <strain evidence="3">VT141</strain>
    </source>
</reference>
<organism evidence="3 4">
    <name type="scientific">Leucocoprinus birnbaumii</name>
    <dbReference type="NCBI Taxonomy" id="56174"/>
    <lineage>
        <taxon>Eukaryota</taxon>
        <taxon>Fungi</taxon>
        <taxon>Dikarya</taxon>
        <taxon>Basidiomycota</taxon>
        <taxon>Agaricomycotina</taxon>
        <taxon>Agaricomycetes</taxon>
        <taxon>Agaricomycetidae</taxon>
        <taxon>Agaricales</taxon>
        <taxon>Agaricineae</taxon>
        <taxon>Agaricaceae</taxon>
        <taxon>Leucocoprinus</taxon>
    </lineage>
</organism>
<evidence type="ECO:0000256" key="1">
    <source>
        <dbReference type="ARBA" id="ARBA00022737"/>
    </source>
</evidence>
<dbReference type="Gene3D" id="3.40.50.300">
    <property type="entry name" value="P-loop containing nucleotide triphosphate hydrolases"/>
    <property type="match status" value="1"/>
</dbReference>
<feature type="domain" description="Nephrocystin 3-like N-terminal" evidence="2">
    <location>
        <begin position="250"/>
        <end position="419"/>
    </location>
</feature>
<dbReference type="InterPro" id="IPR027417">
    <property type="entry name" value="P-loop_NTPase"/>
</dbReference>
<dbReference type="Pfam" id="PF24883">
    <property type="entry name" value="NPHP3_N"/>
    <property type="match status" value="1"/>
</dbReference>
<keyword evidence="4" id="KW-1185">Reference proteome</keyword>
<dbReference type="InterPro" id="IPR056884">
    <property type="entry name" value="NPHP3-like_N"/>
</dbReference>
<dbReference type="EMBL" id="JANIEX010001923">
    <property type="protein sequence ID" value="KAJ3553368.1"/>
    <property type="molecule type" value="Genomic_DNA"/>
</dbReference>
<keyword evidence="1" id="KW-0677">Repeat</keyword>
<evidence type="ECO:0000313" key="4">
    <source>
        <dbReference type="Proteomes" id="UP001213000"/>
    </source>
</evidence>
<evidence type="ECO:0000313" key="3">
    <source>
        <dbReference type="EMBL" id="KAJ3553368.1"/>
    </source>
</evidence>
<comment type="caution">
    <text evidence="3">The sequence shown here is derived from an EMBL/GenBank/DDBJ whole genome shotgun (WGS) entry which is preliminary data.</text>
</comment>
<sequence>MTLPPNLIFVANSSGPLVAALRAPNPSKPFTISFILKFFPRFRRSYSSPHNVSLEHSLSTIAIISIPSASEASKQPIQVFLPSFFHYLRDKRRAGSYVLDEGAVHLEIVTQVVCWLHPFFKIQPGLHTTKSALMWLSPATDITLDLFINNMCRFCYMAVLQLPEPHLATIQEAFGSFIPDTTWTDLVPEHVLIIWWLISPGMKDKCIDRALAQKAIPPLTERTMPEAVLDFSLLPEHRKRTRQRLCASLTAWGQDADNPQHLLWLSGPVWVGKTYVARSIAEALDAEGYPNASFFCAQWQTENLSYHPTDIFQALIYQLALQIPPYRLIFARQLNQLGFTLLGHNPSLSFEALFTNLLIAPLSHQPLNSLSHQLISHVSHCPPVIVIDGLDEPLCQREFVEMIGKHAGVSKPRWIVCSRPVLYNRNALNEATQSICHQVWMGSDDNEAHEDVQRIFNEDLAVIRAGYQPQLSDSWPPSYIRHEIIGLVSGNVGIMNLVTDYIAKSTSSNDGSVNDQFNLCLEYLNGSRNPIEDGSPFRNLCKPYTRTLDFRPNDNIIPTVTTARLIVELFTRYSDKRPTMLVQANLLGLDEATFYESLEGLRPFLSQPLPSEVNEETMLMFHPSIANFLRACTLNWLSMQDVHLAVVSHALKWLKVRHKASLGSNFGHVVRELSWVPTAASGDFIADSVDSFAFSSCWRGFSKIHHPFLSQEATQLWKDLEDFDYEMDYLKYDDSIRDFVYFIRRLFQDRILDSDFNEFAVIDSCYPGFNDLKKKGEIVIRWDDDDPYEFVQPFFPDAKPEITCYSIHLRLGKHKKTPLLLLIGDVLQRTS</sequence>
<evidence type="ECO:0000259" key="2">
    <source>
        <dbReference type="Pfam" id="PF24883"/>
    </source>
</evidence>
<proteinExistence type="predicted"/>